<keyword evidence="2" id="KW-1185">Reference proteome</keyword>
<evidence type="ECO:0000313" key="2">
    <source>
        <dbReference type="Proteomes" id="UP000308730"/>
    </source>
</evidence>
<organism evidence="1 2">
    <name type="scientific">Antrodiella citrinella</name>
    <dbReference type="NCBI Taxonomy" id="2447956"/>
    <lineage>
        <taxon>Eukaryota</taxon>
        <taxon>Fungi</taxon>
        <taxon>Dikarya</taxon>
        <taxon>Basidiomycota</taxon>
        <taxon>Agaricomycotina</taxon>
        <taxon>Agaricomycetes</taxon>
        <taxon>Polyporales</taxon>
        <taxon>Steccherinaceae</taxon>
        <taxon>Antrodiella</taxon>
    </lineage>
</organism>
<comment type="caution">
    <text evidence="1">The sequence shown here is derived from an EMBL/GenBank/DDBJ whole genome shotgun (WGS) entry which is preliminary data.</text>
</comment>
<sequence length="83" mass="9279">MSVSLGNQHILVPDDLLEAAASVVQDHFPPTSEIDRNYLDPSDDPSAYVDYFPMAHYKYSDFVARTYLSTKARATTAQVRAVQ</sequence>
<dbReference type="Proteomes" id="UP000308730">
    <property type="component" value="Unassembled WGS sequence"/>
</dbReference>
<dbReference type="AlphaFoldDB" id="A0A4S4N283"/>
<dbReference type="EMBL" id="SGPM01000021">
    <property type="protein sequence ID" value="THH32455.1"/>
    <property type="molecule type" value="Genomic_DNA"/>
</dbReference>
<name>A0A4S4N283_9APHY</name>
<reference evidence="1 2" key="1">
    <citation type="submission" date="2019-02" db="EMBL/GenBank/DDBJ databases">
        <title>Genome sequencing of the rare red list fungi Antrodiella citrinella (Flaviporus citrinellus).</title>
        <authorList>
            <person name="Buettner E."/>
            <person name="Kellner H."/>
        </authorList>
    </citation>
    <scope>NUCLEOTIDE SEQUENCE [LARGE SCALE GENOMIC DNA]</scope>
    <source>
        <strain evidence="1 2">DSM 108506</strain>
    </source>
</reference>
<proteinExistence type="predicted"/>
<accession>A0A4S4N283</accession>
<protein>
    <submittedName>
        <fullName evidence="1">Uncharacterized protein</fullName>
    </submittedName>
</protein>
<gene>
    <name evidence="1" type="ORF">EUX98_g1737</name>
</gene>
<evidence type="ECO:0000313" key="1">
    <source>
        <dbReference type="EMBL" id="THH32455.1"/>
    </source>
</evidence>